<evidence type="ECO:0000256" key="6">
    <source>
        <dbReference type="ARBA" id="ARBA00023136"/>
    </source>
</evidence>
<keyword evidence="4 7" id="KW-0812">Transmembrane</keyword>
<dbReference type="PROSITE" id="PS50850">
    <property type="entry name" value="MFS"/>
    <property type="match status" value="1"/>
</dbReference>
<dbReference type="AlphaFoldDB" id="A0A4Y8MGT9"/>
<dbReference type="Pfam" id="PF00083">
    <property type="entry name" value="Sugar_tr"/>
    <property type="match status" value="1"/>
</dbReference>
<dbReference type="Gene3D" id="1.20.1250.20">
    <property type="entry name" value="MFS general substrate transporter like domains"/>
    <property type="match status" value="1"/>
</dbReference>
<name>A0A4Y8MGT9_9BURK</name>
<dbReference type="EMBL" id="SNVI01000008">
    <property type="protein sequence ID" value="TFE36670.1"/>
    <property type="molecule type" value="Genomic_DNA"/>
</dbReference>
<feature type="transmembrane region" description="Helical" evidence="7">
    <location>
        <begin position="454"/>
        <end position="474"/>
    </location>
</feature>
<evidence type="ECO:0000313" key="9">
    <source>
        <dbReference type="EMBL" id="TFE36670.1"/>
    </source>
</evidence>
<accession>A0A4Y8MGT9</accession>
<dbReference type="InterPro" id="IPR020846">
    <property type="entry name" value="MFS_dom"/>
</dbReference>
<protein>
    <submittedName>
        <fullName evidence="9">MFS transporter</fullName>
    </submittedName>
</protein>
<dbReference type="PANTHER" id="PTHR23511:SF34">
    <property type="entry name" value="SYNAPTIC VESICLE GLYCOPROTEIN 2"/>
    <property type="match status" value="1"/>
</dbReference>
<sequence>MSEVPYSRSPQLSVVTHGEQTVVGKLSADTLTASAISARMERLPARGPVARMILMLGLGAFFEIYDVFLTAYIAPALIRTHIFAKSSTSFVDLHAIGAFVSAVFLGFFVGTFFVTSLADRWGRRKIFAYALLFYTACSAIMAFQSDPVWIVFWRALAGLGMGAEIVTIDAYVSELVPAAMRGRAYASVQSIQYVAVPVLAFLAWQLLPATILGQDGWRWIVWTGCMSAIAVWLIRLGLPESPRWLASRGRLDEADQVVSGLEARCIRDNGSLPEPDWTNTVSQPGKASIGDVWKPPYRRRTIMLMVFNFFQSIGYYGFASWIPTLLIANGVNVTHSLLYSFLIAVANPLGPLLSLLFADRIERKHLIVGSAAIFAVAGMLFSEQHNAALVIALGIGMTLAGNCMSFSYRAYQAELFPTRARARCIGMVYSVSRLSAMFSGLLIGFTLHHAGAQGVFAIISGSMLIVVCVIGIFGPRTRGLRLEQISR</sequence>
<proteinExistence type="inferred from homology"/>
<feature type="transmembrane region" description="Helical" evidence="7">
    <location>
        <begin position="302"/>
        <end position="322"/>
    </location>
</feature>
<keyword evidence="6 7" id="KW-0472">Membrane</keyword>
<evidence type="ECO:0000256" key="5">
    <source>
        <dbReference type="ARBA" id="ARBA00022989"/>
    </source>
</evidence>
<comment type="subcellular location">
    <subcellularLocation>
        <location evidence="1">Membrane</location>
        <topology evidence="1">Multi-pass membrane protein</topology>
    </subcellularLocation>
</comment>
<feature type="transmembrane region" description="Helical" evidence="7">
    <location>
        <begin position="49"/>
        <end position="73"/>
    </location>
</feature>
<dbReference type="InterPro" id="IPR036259">
    <property type="entry name" value="MFS_trans_sf"/>
</dbReference>
<dbReference type="PROSITE" id="PS00217">
    <property type="entry name" value="SUGAR_TRANSPORT_2"/>
    <property type="match status" value="1"/>
</dbReference>
<feature type="transmembrane region" description="Helical" evidence="7">
    <location>
        <begin position="427"/>
        <end position="448"/>
    </location>
</feature>
<keyword evidence="3" id="KW-0813">Transport</keyword>
<dbReference type="GO" id="GO:0016020">
    <property type="term" value="C:membrane"/>
    <property type="evidence" value="ECO:0007669"/>
    <property type="project" value="UniProtKB-SubCell"/>
</dbReference>
<dbReference type="SUPFAM" id="SSF103473">
    <property type="entry name" value="MFS general substrate transporter"/>
    <property type="match status" value="1"/>
</dbReference>
<feature type="domain" description="Major facilitator superfamily (MFS) profile" evidence="8">
    <location>
        <begin position="52"/>
        <end position="478"/>
    </location>
</feature>
<feature type="transmembrane region" description="Helical" evidence="7">
    <location>
        <begin position="219"/>
        <end position="238"/>
    </location>
</feature>
<dbReference type="InterPro" id="IPR005828">
    <property type="entry name" value="MFS_sugar_transport-like"/>
</dbReference>
<evidence type="ECO:0000256" key="2">
    <source>
        <dbReference type="ARBA" id="ARBA00010992"/>
    </source>
</evidence>
<evidence type="ECO:0000259" key="8">
    <source>
        <dbReference type="PROSITE" id="PS50850"/>
    </source>
</evidence>
<feature type="transmembrane region" description="Helical" evidence="7">
    <location>
        <begin position="126"/>
        <end position="145"/>
    </location>
</feature>
<organism evidence="9 10">
    <name type="scientific">Paraburkholderia dipogonis</name>
    <dbReference type="NCBI Taxonomy" id="1211383"/>
    <lineage>
        <taxon>Bacteria</taxon>
        <taxon>Pseudomonadati</taxon>
        <taxon>Pseudomonadota</taxon>
        <taxon>Betaproteobacteria</taxon>
        <taxon>Burkholderiales</taxon>
        <taxon>Burkholderiaceae</taxon>
        <taxon>Paraburkholderia</taxon>
    </lineage>
</organism>
<feature type="transmembrane region" description="Helical" evidence="7">
    <location>
        <begin position="387"/>
        <end position="406"/>
    </location>
</feature>
<feature type="transmembrane region" description="Helical" evidence="7">
    <location>
        <begin position="151"/>
        <end position="172"/>
    </location>
</feature>
<reference evidence="9 10" key="1">
    <citation type="submission" date="2019-03" db="EMBL/GenBank/DDBJ databases">
        <title>Complete Genome Sequence of Paraburkholderia dipogonis ICMP 19430T, a Nitrogen-fixing Symbiont of the South African Invasive Legume Dipogon lignosus in New Zealand.</title>
        <authorList>
            <person name="De Meyer S.E."/>
        </authorList>
    </citation>
    <scope>NUCLEOTIDE SEQUENCE [LARGE SCALE GENOMIC DNA]</scope>
    <source>
        <strain evidence="9 10">ICMP 19430</strain>
    </source>
</reference>
<feature type="transmembrane region" description="Helical" evidence="7">
    <location>
        <begin position="337"/>
        <end position="358"/>
    </location>
</feature>
<comment type="caution">
    <text evidence="9">The sequence shown here is derived from an EMBL/GenBank/DDBJ whole genome shotgun (WGS) entry which is preliminary data.</text>
</comment>
<evidence type="ECO:0000256" key="3">
    <source>
        <dbReference type="ARBA" id="ARBA00022448"/>
    </source>
</evidence>
<dbReference type="PANTHER" id="PTHR23511">
    <property type="entry name" value="SYNAPTIC VESICLE GLYCOPROTEIN 2"/>
    <property type="match status" value="1"/>
</dbReference>
<feature type="transmembrane region" description="Helical" evidence="7">
    <location>
        <begin position="93"/>
        <end position="114"/>
    </location>
</feature>
<dbReference type="GO" id="GO:0022857">
    <property type="term" value="F:transmembrane transporter activity"/>
    <property type="evidence" value="ECO:0007669"/>
    <property type="project" value="InterPro"/>
</dbReference>
<feature type="transmembrane region" description="Helical" evidence="7">
    <location>
        <begin position="365"/>
        <end position="381"/>
    </location>
</feature>
<dbReference type="InterPro" id="IPR005829">
    <property type="entry name" value="Sugar_transporter_CS"/>
</dbReference>
<keyword evidence="5 7" id="KW-1133">Transmembrane helix</keyword>
<evidence type="ECO:0000313" key="10">
    <source>
        <dbReference type="Proteomes" id="UP000297385"/>
    </source>
</evidence>
<dbReference type="RefSeq" id="WP_121311262.1">
    <property type="nucleotide sequence ID" value="NZ_SNVI01000008.1"/>
</dbReference>
<evidence type="ECO:0000256" key="7">
    <source>
        <dbReference type="SAM" id="Phobius"/>
    </source>
</evidence>
<dbReference type="CDD" id="cd17316">
    <property type="entry name" value="MFS_SV2_like"/>
    <property type="match status" value="1"/>
</dbReference>
<comment type="similarity">
    <text evidence="2">Belongs to the major facilitator superfamily. Sugar transporter (TC 2.A.1.1) family.</text>
</comment>
<gene>
    <name evidence="9" type="ORF">E2553_44170</name>
</gene>
<feature type="transmembrane region" description="Helical" evidence="7">
    <location>
        <begin position="184"/>
        <end position="207"/>
    </location>
</feature>
<dbReference type="Proteomes" id="UP000297385">
    <property type="component" value="Unassembled WGS sequence"/>
</dbReference>
<evidence type="ECO:0000256" key="4">
    <source>
        <dbReference type="ARBA" id="ARBA00022692"/>
    </source>
</evidence>
<evidence type="ECO:0000256" key="1">
    <source>
        <dbReference type="ARBA" id="ARBA00004141"/>
    </source>
</evidence>